<organism evidence="2 3">
    <name type="scientific">Ananas comosus</name>
    <name type="common">Pineapple</name>
    <name type="synonym">Ananas ananas</name>
    <dbReference type="NCBI Taxonomy" id="4615"/>
    <lineage>
        <taxon>Eukaryota</taxon>
        <taxon>Viridiplantae</taxon>
        <taxon>Streptophyta</taxon>
        <taxon>Embryophyta</taxon>
        <taxon>Tracheophyta</taxon>
        <taxon>Spermatophyta</taxon>
        <taxon>Magnoliopsida</taxon>
        <taxon>Liliopsida</taxon>
        <taxon>Poales</taxon>
        <taxon>Bromeliaceae</taxon>
        <taxon>Bromelioideae</taxon>
        <taxon>Ananas</taxon>
    </lineage>
</organism>
<dbReference type="PANTHER" id="PTHR13468">
    <property type="entry name" value="DEK PROTEIN"/>
    <property type="match status" value="1"/>
</dbReference>
<dbReference type="Proteomes" id="UP000515123">
    <property type="component" value="Linkage group 21"/>
</dbReference>
<reference evidence="3" key="2">
    <citation type="submission" date="2025-08" db="UniProtKB">
        <authorList>
            <consortium name="RefSeq"/>
        </authorList>
    </citation>
    <scope>IDENTIFICATION</scope>
    <source>
        <tissue evidence="3">Leaf</tissue>
    </source>
</reference>
<dbReference type="OrthoDB" id="370884at2759"/>
<dbReference type="AlphaFoldDB" id="A0A6P5H1G4"/>
<evidence type="ECO:0000313" key="3">
    <source>
        <dbReference type="RefSeq" id="XP_020111915.1"/>
    </source>
</evidence>
<dbReference type="GO" id="GO:2000779">
    <property type="term" value="P:regulation of double-strand break repair"/>
    <property type="evidence" value="ECO:0007669"/>
    <property type="project" value="TreeGrafter"/>
</dbReference>
<reference evidence="2" key="1">
    <citation type="journal article" date="2015" name="Nat. Genet.">
        <title>The pineapple genome and the evolution of CAM photosynthesis.</title>
        <authorList>
            <person name="Ming R."/>
            <person name="VanBuren R."/>
            <person name="Wai C.M."/>
            <person name="Tang H."/>
            <person name="Schatz M.C."/>
            <person name="Bowers J.E."/>
            <person name="Lyons E."/>
            <person name="Wang M.L."/>
            <person name="Chen J."/>
            <person name="Biggers E."/>
            <person name="Zhang J."/>
            <person name="Huang L."/>
            <person name="Zhang L."/>
            <person name="Miao W."/>
            <person name="Zhang J."/>
            <person name="Ye Z."/>
            <person name="Miao C."/>
            <person name="Lin Z."/>
            <person name="Wang H."/>
            <person name="Zhou H."/>
            <person name="Yim W.C."/>
            <person name="Priest H.D."/>
            <person name="Zheng C."/>
            <person name="Woodhouse M."/>
            <person name="Edger P.P."/>
            <person name="Guyot R."/>
            <person name="Guo H.B."/>
            <person name="Guo H."/>
            <person name="Zheng G."/>
            <person name="Singh R."/>
            <person name="Sharma A."/>
            <person name="Min X."/>
            <person name="Zheng Y."/>
            <person name="Lee H."/>
            <person name="Gurtowski J."/>
            <person name="Sedlazeck F.J."/>
            <person name="Harkess A."/>
            <person name="McKain M.R."/>
            <person name="Liao Z."/>
            <person name="Fang J."/>
            <person name="Liu J."/>
            <person name="Zhang X."/>
            <person name="Zhang Q."/>
            <person name="Hu W."/>
            <person name="Qin Y."/>
            <person name="Wang K."/>
            <person name="Chen L.Y."/>
            <person name="Shirley N."/>
            <person name="Lin Y.R."/>
            <person name="Liu L.Y."/>
            <person name="Hernandez A.G."/>
            <person name="Wright C.L."/>
            <person name="Bulone V."/>
            <person name="Tuskan G.A."/>
            <person name="Heath K."/>
            <person name="Zee F."/>
            <person name="Moore P.H."/>
            <person name="Sunkar R."/>
            <person name="Leebens-Mack J.H."/>
            <person name="Mockler T."/>
            <person name="Bennetzen J.L."/>
            <person name="Freeling M."/>
            <person name="Sankoff D."/>
            <person name="Paterson A.H."/>
            <person name="Zhu X."/>
            <person name="Yang X."/>
            <person name="Smith J.A."/>
            <person name="Cushman J.C."/>
            <person name="Paull R.E."/>
            <person name="Yu Q."/>
        </authorList>
    </citation>
    <scope>NUCLEOTIDE SEQUENCE [LARGE SCALE GENOMIC DNA]</scope>
    <source>
        <strain evidence="2">cv. F153</strain>
    </source>
</reference>
<dbReference type="GO" id="GO:0003677">
    <property type="term" value="F:DNA binding"/>
    <property type="evidence" value="ECO:0007669"/>
    <property type="project" value="InterPro"/>
</dbReference>
<dbReference type="PANTHER" id="PTHR13468:SF1">
    <property type="entry name" value="PROTEIN DEK"/>
    <property type="match status" value="1"/>
</dbReference>
<protein>
    <submittedName>
        <fullName evidence="3">Uncharacterized protein LOC109726619</fullName>
    </submittedName>
</protein>
<dbReference type="InterPro" id="IPR044198">
    <property type="entry name" value="DEK"/>
</dbReference>
<dbReference type="RefSeq" id="XP_020111915.1">
    <property type="nucleotide sequence ID" value="XM_020256326.1"/>
</dbReference>
<accession>A0A6P5H1G4</accession>
<dbReference type="GO" id="GO:0042393">
    <property type="term" value="F:histone binding"/>
    <property type="evidence" value="ECO:0007669"/>
    <property type="project" value="TreeGrafter"/>
</dbReference>
<dbReference type="GO" id="GO:0005634">
    <property type="term" value="C:nucleus"/>
    <property type="evidence" value="ECO:0007669"/>
    <property type="project" value="TreeGrafter"/>
</dbReference>
<dbReference type="GeneID" id="109726619"/>
<evidence type="ECO:0000256" key="1">
    <source>
        <dbReference type="SAM" id="MobiDB-lite"/>
    </source>
</evidence>
<sequence length="106" mass="12252">MAKRRKRSRGGGAKRTPNPKRKPSPEITKRDRKPPVSIYTPPGPREKQRPLTPLDIEQGPGTKLKEIPNVSKKLSKAKVDENMQFLHQLLYGRKKVLFRTILFLRQ</sequence>
<feature type="region of interest" description="Disordered" evidence="1">
    <location>
        <begin position="1"/>
        <end position="64"/>
    </location>
</feature>
<name>A0A6P5H1G4_ANACO</name>
<evidence type="ECO:0000313" key="2">
    <source>
        <dbReference type="Proteomes" id="UP000515123"/>
    </source>
</evidence>
<proteinExistence type="predicted"/>
<gene>
    <name evidence="3" type="primary">LOC109726619</name>
</gene>
<dbReference type="GO" id="GO:0006325">
    <property type="term" value="P:chromatin organization"/>
    <property type="evidence" value="ECO:0007669"/>
    <property type="project" value="InterPro"/>
</dbReference>
<keyword evidence="2" id="KW-1185">Reference proteome</keyword>